<evidence type="ECO:0000256" key="1">
    <source>
        <dbReference type="SAM" id="Phobius"/>
    </source>
</evidence>
<proteinExistence type="predicted"/>
<organism evidence="3 5">
    <name type="scientific">Mycobacterium paragordonae</name>
    <dbReference type="NCBI Taxonomy" id="1389713"/>
    <lineage>
        <taxon>Bacteria</taxon>
        <taxon>Bacillati</taxon>
        <taxon>Actinomycetota</taxon>
        <taxon>Actinomycetes</taxon>
        <taxon>Mycobacteriales</taxon>
        <taxon>Mycobacteriaceae</taxon>
        <taxon>Mycobacterium</taxon>
    </lineage>
</organism>
<gene>
    <name evidence="2" type="ORF">MPRG_15110</name>
    <name evidence="3" type="ORF">QXL92_14440</name>
</gene>
<dbReference type="Pfam" id="PF12028">
    <property type="entry name" value="DUF3515"/>
    <property type="match status" value="1"/>
</dbReference>
<evidence type="ECO:0000313" key="2">
    <source>
        <dbReference type="EMBL" id="GFG78235.1"/>
    </source>
</evidence>
<name>A0A386U3I1_9MYCO</name>
<reference evidence="2" key="2">
    <citation type="submission" date="2020-02" db="EMBL/GenBank/DDBJ databases">
        <authorList>
            <person name="Matsumoto Y."/>
            <person name="Kinjo T."/>
            <person name="Motooka D."/>
            <person name="Nabeya D."/>
            <person name="Jung N."/>
            <person name="Uechi K."/>
            <person name="Horii T."/>
            <person name="Iida T."/>
            <person name="Fujita J."/>
            <person name="Nakamura S."/>
        </authorList>
    </citation>
    <scope>NUCLEOTIDE SEQUENCE</scope>
    <source>
        <strain evidence="2">JCM 18565</strain>
    </source>
</reference>
<dbReference type="AlphaFoldDB" id="A0A386U3I1"/>
<sequence length="183" mass="18794">MTGGADAGGPPRAALIAALVLAVATIGAILVLAATRQTGQQAVTLPALPAPHAASPACKSLIEALPEQLGSFRRTEITQPAPDGASAWRSVNNAEPVVMRCGLDRPGDFVVGSPIQVVDKVQWFRAADQGSTDAGTTTWYTVDRPVYVALTLPTGSGPVPIQDLSGIIDRTIAAVPIDPAPAR</sequence>
<protein>
    <submittedName>
        <fullName evidence="3">DUF3515 domain-containing protein</fullName>
    </submittedName>
    <submittedName>
        <fullName evidence="2">Membrane protein</fullName>
    </submittedName>
</protein>
<keyword evidence="1" id="KW-1133">Transmembrane helix</keyword>
<reference evidence="2 4" key="1">
    <citation type="journal article" date="2019" name="Emerg. Microbes Infect.">
        <title>Comprehensive subspecies identification of 175 nontuberculous mycobacteria species based on 7547 genomic profiles.</title>
        <authorList>
            <person name="Matsumoto Y."/>
            <person name="Kinjo T."/>
            <person name="Motooka D."/>
            <person name="Nabeya D."/>
            <person name="Jung N."/>
            <person name="Uechi K."/>
            <person name="Horii T."/>
            <person name="Iida T."/>
            <person name="Fujita J."/>
            <person name="Nakamura S."/>
        </authorList>
    </citation>
    <scope>NUCLEOTIDE SEQUENCE [LARGE SCALE GENOMIC DNA]</scope>
    <source>
        <strain evidence="2 4">JCM 18565</strain>
    </source>
</reference>
<accession>A0A386U3I1</accession>
<evidence type="ECO:0000313" key="3">
    <source>
        <dbReference type="EMBL" id="MDP7735941.1"/>
    </source>
</evidence>
<keyword evidence="4" id="KW-1185">Reference proteome</keyword>
<evidence type="ECO:0000313" key="4">
    <source>
        <dbReference type="Proteomes" id="UP000465240"/>
    </source>
</evidence>
<reference evidence="3" key="3">
    <citation type="submission" date="2023-06" db="EMBL/GenBank/DDBJ databases">
        <title>Identification of two novel mycobacterium reveal diversities and complexities of Mycobacterium gordonae clade.</title>
        <authorList>
            <person name="Matsumoto Y."/>
            <person name="Nakamura S."/>
            <person name="Motooka D."/>
            <person name="Fukushima K."/>
        </authorList>
    </citation>
    <scope>NUCLEOTIDE SEQUENCE</scope>
    <source>
        <strain evidence="3">TY812</strain>
    </source>
</reference>
<dbReference type="EMBL" id="BLKX01000001">
    <property type="protein sequence ID" value="GFG78235.1"/>
    <property type="molecule type" value="Genomic_DNA"/>
</dbReference>
<feature type="transmembrane region" description="Helical" evidence="1">
    <location>
        <begin position="12"/>
        <end position="34"/>
    </location>
</feature>
<dbReference type="Proteomes" id="UP001229081">
    <property type="component" value="Unassembled WGS sequence"/>
</dbReference>
<dbReference type="KEGG" id="mpag:C0J29_10120"/>
<evidence type="ECO:0000313" key="5">
    <source>
        <dbReference type="Proteomes" id="UP001229081"/>
    </source>
</evidence>
<keyword evidence="1" id="KW-0472">Membrane</keyword>
<dbReference type="EMBL" id="JAUFSA010000001">
    <property type="protein sequence ID" value="MDP7735941.1"/>
    <property type="molecule type" value="Genomic_DNA"/>
</dbReference>
<dbReference type="RefSeq" id="WP_120792226.1">
    <property type="nucleotide sequence ID" value="NZ_BLKX01000001.1"/>
</dbReference>
<dbReference type="Proteomes" id="UP000465240">
    <property type="component" value="Unassembled WGS sequence"/>
</dbReference>
<keyword evidence="1" id="KW-0812">Transmembrane</keyword>
<dbReference type="InterPro" id="IPR021903">
    <property type="entry name" value="DUF3515"/>
</dbReference>
<comment type="caution">
    <text evidence="3">The sequence shown here is derived from an EMBL/GenBank/DDBJ whole genome shotgun (WGS) entry which is preliminary data.</text>
</comment>